<dbReference type="InterPro" id="IPR034164">
    <property type="entry name" value="Pepsin-like_dom"/>
</dbReference>
<keyword evidence="7" id="KW-1185">Reference proteome</keyword>
<dbReference type="PANTHER" id="PTHR47966:SF51">
    <property type="entry name" value="BETA-SITE APP-CLEAVING ENZYME, ISOFORM A-RELATED"/>
    <property type="match status" value="1"/>
</dbReference>
<dbReference type="GO" id="GO:0004190">
    <property type="term" value="F:aspartic-type endopeptidase activity"/>
    <property type="evidence" value="ECO:0007669"/>
    <property type="project" value="InterPro"/>
</dbReference>
<comment type="similarity">
    <text evidence="1">Belongs to the peptidase A1 family.</text>
</comment>
<dbReference type="STRING" id="1328759.A0A5C2S9D3"/>
<dbReference type="PROSITE" id="PS51767">
    <property type="entry name" value="PEPTIDASE_A1"/>
    <property type="match status" value="1"/>
</dbReference>
<dbReference type="Gene3D" id="2.40.70.10">
    <property type="entry name" value="Acid Proteases"/>
    <property type="match status" value="2"/>
</dbReference>
<keyword evidence="6" id="KW-0378">Hydrolase</keyword>
<evidence type="ECO:0000313" key="7">
    <source>
        <dbReference type="Proteomes" id="UP000313359"/>
    </source>
</evidence>
<feature type="signal peptide" evidence="4">
    <location>
        <begin position="1"/>
        <end position="24"/>
    </location>
</feature>
<evidence type="ECO:0000256" key="3">
    <source>
        <dbReference type="SAM" id="Phobius"/>
    </source>
</evidence>
<dbReference type="PANTHER" id="PTHR47966">
    <property type="entry name" value="BETA-SITE APP-CLEAVING ENZYME, ISOFORM A-RELATED"/>
    <property type="match status" value="1"/>
</dbReference>
<feature type="domain" description="Peptidase A1" evidence="5">
    <location>
        <begin position="60"/>
        <end position="372"/>
    </location>
</feature>
<feature type="region of interest" description="Disordered" evidence="2">
    <location>
        <begin position="604"/>
        <end position="670"/>
    </location>
</feature>
<keyword evidence="3" id="KW-0812">Transmembrane</keyword>
<sequence>MACYTCALLFLLVTAASRIALVQGLNVSIEGRRRVNGTWAGHRSSRGTGMDIFNSADLEWFTAITLGGSQYYVLVDSGSADLWVAGTVSASNDTDLSSSVRYVDGTVAAGQVRAAILELGGVSISSQAYIEQQVDTEHPTGYGYLGIGPSTLSSIKGVFNSASPLDNLLDQNKLERYMTIFLNRTEDASNRILGQLTIGEMQPGLERVKDMPKLIVNNSAPGGHWLASLDPGGILGPNGAVIKATQNKPLQVIFDAGYTVSRVPTPITDAIYSRVPDAKYTSVADLVEPAWVLPCHYELNVTFQFGGVSYHIHPLDTLISDILGPPDDTGKPTCVGAFQPLPSSEQPMILGAMFIRNVYLLMDFGDSPDRSPDVVHDPFIQLLPITDPAQAHLEFVQERLNGVDTTGTTTFLPSPDDDNNTNSRSIKRSLPWIISASVVGVLILAFSAAAAFIYLRGRNYKALRGDQTPPLETSDDIVFIGPGGSMPEDASEGTPVLDRDLMARTKYRQATKRLSEAGTPLRGRNFLSVLSRLSIVQEERLSLLSDAAPPAISPWPTPASSAPPQNPVTQDKPPESPSNHSLTPISALSFDIWAFLSPPTGASPPTLVDTSPPPALAIQSAPKPLPVPPIETLHSPKPSLTIDTGGGHRNNPPDVAGRALPNPYDRFVKA</sequence>
<dbReference type="InterPro" id="IPR033121">
    <property type="entry name" value="PEPTIDASE_A1"/>
</dbReference>
<protein>
    <submittedName>
        <fullName evidence="6">Acid protease</fullName>
    </submittedName>
</protein>
<evidence type="ECO:0000256" key="1">
    <source>
        <dbReference type="ARBA" id="ARBA00007447"/>
    </source>
</evidence>
<dbReference type="AlphaFoldDB" id="A0A5C2S9D3"/>
<name>A0A5C2S9D3_9APHY</name>
<feature type="transmembrane region" description="Helical" evidence="3">
    <location>
        <begin position="432"/>
        <end position="455"/>
    </location>
</feature>
<proteinExistence type="inferred from homology"/>
<dbReference type="Proteomes" id="UP000313359">
    <property type="component" value="Unassembled WGS sequence"/>
</dbReference>
<keyword evidence="3" id="KW-0472">Membrane</keyword>
<keyword evidence="4" id="KW-0732">Signal</keyword>
<dbReference type="CDD" id="cd05471">
    <property type="entry name" value="pepsin_like"/>
    <property type="match status" value="1"/>
</dbReference>
<evidence type="ECO:0000256" key="4">
    <source>
        <dbReference type="SAM" id="SignalP"/>
    </source>
</evidence>
<keyword evidence="6" id="KW-0645">Protease</keyword>
<dbReference type="InterPro" id="IPR021109">
    <property type="entry name" value="Peptidase_aspartic_dom_sf"/>
</dbReference>
<dbReference type="SUPFAM" id="SSF50630">
    <property type="entry name" value="Acid proteases"/>
    <property type="match status" value="1"/>
</dbReference>
<reference evidence="6" key="1">
    <citation type="journal article" date="2018" name="Genome Biol. Evol.">
        <title>Genomics and development of Lentinus tigrinus, a white-rot wood-decaying mushroom with dimorphic fruiting bodies.</title>
        <authorList>
            <person name="Wu B."/>
            <person name="Xu Z."/>
            <person name="Knudson A."/>
            <person name="Carlson A."/>
            <person name="Chen N."/>
            <person name="Kovaka S."/>
            <person name="LaButti K."/>
            <person name="Lipzen A."/>
            <person name="Pennachio C."/>
            <person name="Riley R."/>
            <person name="Schakwitz W."/>
            <person name="Umezawa K."/>
            <person name="Ohm R.A."/>
            <person name="Grigoriev I.V."/>
            <person name="Nagy L.G."/>
            <person name="Gibbons J."/>
            <person name="Hibbett D."/>
        </authorList>
    </citation>
    <scope>NUCLEOTIDE SEQUENCE [LARGE SCALE GENOMIC DNA]</scope>
    <source>
        <strain evidence="6">ALCF2SS1-6</strain>
    </source>
</reference>
<evidence type="ECO:0000256" key="2">
    <source>
        <dbReference type="SAM" id="MobiDB-lite"/>
    </source>
</evidence>
<dbReference type="EMBL" id="ML122268">
    <property type="protein sequence ID" value="RPD59837.1"/>
    <property type="molecule type" value="Genomic_DNA"/>
</dbReference>
<evidence type="ECO:0000313" key="6">
    <source>
        <dbReference type="EMBL" id="RPD59837.1"/>
    </source>
</evidence>
<evidence type="ECO:0000259" key="5">
    <source>
        <dbReference type="PROSITE" id="PS51767"/>
    </source>
</evidence>
<dbReference type="GO" id="GO:0006508">
    <property type="term" value="P:proteolysis"/>
    <property type="evidence" value="ECO:0007669"/>
    <property type="project" value="UniProtKB-KW"/>
</dbReference>
<dbReference type="Pfam" id="PF00026">
    <property type="entry name" value="Asp"/>
    <property type="match status" value="1"/>
</dbReference>
<feature type="chain" id="PRO_5023102794" evidence="4">
    <location>
        <begin position="25"/>
        <end position="670"/>
    </location>
</feature>
<feature type="region of interest" description="Disordered" evidence="2">
    <location>
        <begin position="552"/>
        <end position="583"/>
    </location>
</feature>
<gene>
    <name evidence="6" type="ORF">L227DRAFT_575841</name>
</gene>
<organism evidence="6 7">
    <name type="scientific">Lentinus tigrinus ALCF2SS1-6</name>
    <dbReference type="NCBI Taxonomy" id="1328759"/>
    <lineage>
        <taxon>Eukaryota</taxon>
        <taxon>Fungi</taxon>
        <taxon>Dikarya</taxon>
        <taxon>Basidiomycota</taxon>
        <taxon>Agaricomycotina</taxon>
        <taxon>Agaricomycetes</taxon>
        <taxon>Polyporales</taxon>
        <taxon>Polyporaceae</taxon>
        <taxon>Lentinus</taxon>
    </lineage>
</organism>
<accession>A0A5C2S9D3</accession>
<dbReference type="OrthoDB" id="15189at2759"/>
<dbReference type="InterPro" id="IPR001461">
    <property type="entry name" value="Aspartic_peptidase_A1"/>
</dbReference>
<keyword evidence="3" id="KW-1133">Transmembrane helix</keyword>